<comment type="caution">
    <text evidence="1">The sequence shown here is derived from an EMBL/GenBank/DDBJ whole genome shotgun (WGS) entry which is preliminary data.</text>
</comment>
<reference evidence="1 2" key="1">
    <citation type="submission" date="2013-08" db="EMBL/GenBank/DDBJ databases">
        <authorList>
            <person name="Weinstock G."/>
            <person name="Sodergren E."/>
            <person name="Wylie T."/>
            <person name="Fulton L."/>
            <person name="Fulton R."/>
            <person name="Fronick C."/>
            <person name="O'Laughlin M."/>
            <person name="Godfrey J."/>
            <person name="Miner T."/>
            <person name="Herter B."/>
            <person name="Appelbaum E."/>
            <person name="Cordes M."/>
            <person name="Lek S."/>
            <person name="Wollam A."/>
            <person name="Pepin K.H."/>
            <person name="Palsikar V.B."/>
            <person name="Mitreva M."/>
            <person name="Wilson R.K."/>
        </authorList>
    </citation>
    <scope>NUCLEOTIDE SEQUENCE [LARGE SCALE GENOMIC DNA]</scope>
    <source>
        <strain evidence="1 2">F0184</strain>
    </source>
</reference>
<dbReference type="AlphaFoldDB" id="U7V0S7"/>
<name>U7V0S7_9MICC</name>
<accession>U7V0S7</accession>
<proteinExistence type="predicted"/>
<dbReference type="EMBL" id="AXZG01000054">
    <property type="protein sequence ID" value="ERT65302.1"/>
    <property type="molecule type" value="Genomic_DNA"/>
</dbReference>
<evidence type="ECO:0000313" key="2">
    <source>
        <dbReference type="Proteomes" id="UP000017174"/>
    </source>
</evidence>
<protein>
    <submittedName>
        <fullName evidence="1">Uncharacterized protein</fullName>
    </submittedName>
</protein>
<dbReference type="HOGENOM" id="CLU_3257305_0_0_11"/>
<gene>
    <name evidence="1" type="ORF">HMPREF0742_01970</name>
</gene>
<dbReference type="Proteomes" id="UP000017174">
    <property type="component" value="Unassembled WGS sequence"/>
</dbReference>
<evidence type="ECO:0000313" key="1">
    <source>
        <dbReference type="EMBL" id="ERT65302.1"/>
    </source>
</evidence>
<sequence>MPSGRRVPHSWLLTVAPRTLAGKSPALHTGPCCSRLTCTLTG</sequence>
<organism evidence="1 2">
    <name type="scientific">Rothia aeria F0184</name>
    <dbReference type="NCBI Taxonomy" id="888019"/>
    <lineage>
        <taxon>Bacteria</taxon>
        <taxon>Bacillati</taxon>
        <taxon>Actinomycetota</taxon>
        <taxon>Actinomycetes</taxon>
        <taxon>Micrococcales</taxon>
        <taxon>Micrococcaceae</taxon>
        <taxon>Rothia</taxon>
    </lineage>
</organism>